<reference evidence="3 4" key="1">
    <citation type="submission" date="2017-01" db="EMBL/GenBank/DDBJ databases">
        <title>Novel large sulfur bacteria in the metagenomes of groundwater-fed chemosynthetic microbial mats in the Lake Huron basin.</title>
        <authorList>
            <person name="Sharrar A.M."/>
            <person name="Flood B.E."/>
            <person name="Bailey J.V."/>
            <person name="Jones D.S."/>
            <person name="Biddanda B."/>
            <person name="Ruberg S.A."/>
            <person name="Marcus D.N."/>
            <person name="Dick G.J."/>
        </authorList>
    </citation>
    <scope>NUCLEOTIDE SEQUENCE [LARGE SCALE GENOMIC DNA]</scope>
    <source>
        <strain evidence="3">A7</strain>
    </source>
</reference>
<evidence type="ECO:0000259" key="2">
    <source>
        <dbReference type="Pfam" id="PF03713"/>
    </source>
</evidence>
<keyword evidence="1" id="KW-0732">Signal</keyword>
<dbReference type="PANTHER" id="PTHR36933">
    <property type="entry name" value="SLL0788 PROTEIN"/>
    <property type="match status" value="1"/>
</dbReference>
<accession>A0A1W9KUM3</accession>
<feature type="signal peptide" evidence="1">
    <location>
        <begin position="1"/>
        <end position="27"/>
    </location>
</feature>
<sequence>MTPNLSHLSKLGAAVALGVGLSGAAFAQAVDPHAGHNMAKPASTGQSASNAAYEQANAKMHKDMAVPLTGDADRDFLAGMIPHHQGAVDMAEVVLKYGKDPKVKKLAQDIIVAQKQEIAMMQAWLKEKQAGK</sequence>
<evidence type="ECO:0000313" key="4">
    <source>
        <dbReference type="Proteomes" id="UP000192505"/>
    </source>
</evidence>
<dbReference type="Proteomes" id="UP000192505">
    <property type="component" value="Unassembled WGS sequence"/>
</dbReference>
<dbReference type="AlphaFoldDB" id="A0A1W9KUM3"/>
<dbReference type="InterPro" id="IPR005183">
    <property type="entry name" value="DUF305_CopM-like"/>
</dbReference>
<comment type="caution">
    <text evidence="3">The sequence shown here is derived from an EMBL/GenBank/DDBJ whole genome shotgun (WGS) entry which is preliminary data.</text>
</comment>
<proteinExistence type="predicted"/>
<gene>
    <name evidence="3" type="ORF">BWK72_10105</name>
</gene>
<feature type="domain" description="DUF305" evidence="2">
    <location>
        <begin position="45"/>
        <end position="125"/>
    </location>
</feature>
<dbReference type="EMBL" id="MTEI01000005">
    <property type="protein sequence ID" value="OQW88216.1"/>
    <property type="molecule type" value="Genomic_DNA"/>
</dbReference>
<protein>
    <submittedName>
        <fullName evidence="3">DUF305 domain-containing protein</fullName>
    </submittedName>
</protein>
<feature type="chain" id="PRO_5012100056" evidence="1">
    <location>
        <begin position="28"/>
        <end position="132"/>
    </location>
</feature>
<dbReference type="PANTHER" id="PTHR36933:SF1">
    <property type="entry name" value="SLL0788 PROTEIN"/>
    <property type="match status" value="1"/>
</dbReference>
<evidence type="ECO:0000313" key="3">
    <source>
        <dbReference type="EMBL" id="OQW88216.1"/>
    </source>
</evidence>
<name>A0A1W9KUM3_9BURK</name>
<evidence type="ECO:0000256" key="1">
    <source>
        <dbReference type="SAM" id="SignalP"/>
    </source>
</evidence>
<organism evidence="3 4">
    <name type="scientific">Rhodoferax ferrireducens</name>
    <dbReference type="NCBI Taxonomy" id="192843"/>
    <lineage>
        <taxon>Bacteria</taxon>
        <taxon>Pseudomonadati</taxon>
        <taxon>Pseudomonadota</taxon>
        <taxon>Betaproteobacteria</taxon>
        <taxon>Burkholderiales</taxon>
        <taxon>Comamonadaceae</taxon>
        <taxon>Rhodoferax</taxon>
    </lineage>
</organism>
<dbReference type="Pfam" id="PF03713">
    <property type="entry name" value="DUF305"/>
    <property type="match status" value="1"/>
</dbReference>
<dbReference type="InterPro" id="IPR012347">
    <property type="entry name" value="Ferritin-like"/>
</dbReference>
<dbReference type="Gene3D" id="1.20.1260.10">
    <property type="match status" value="1"/>
</dbReference>